<keyword evidence="1" id="KW-0732">Signal</keyword>
<name>A0ABN0P011_TRELE</name>
<dbReference type="Proteomes" id="UP000016649">
    <property type="component" value="Unassembled WGS sequence"/>
</dbReference>
<proteinExistence type="predicted"/>
<organism evidence="2 3">
    <name type="scientific">Treponema lecithinolyticum ATCC 700332</name>
    <dbReference type="NCBI Taxonomy" id="1321815"/>
    <lineage>
        <taxon>Bacteria</taxon>
        <taxon>Pseudomonadati</taxon>
        <taxon>Spirochaetota</taxon>
        <taxon>Spirochaetia</taxon>
        <taxon>Spirochaetales</taxon>
        <taxon>Treponemataceae</taxon>
        <taxon>Treponema</taxon>
    </lineage>
</organism>
<keyword evidence="3" id="KW-1185">Reference proteome</keyword>
<evidence type="ECO:0000313" key="3">
    <source>
        <dbReference type="Proteomes" id="UP000016649"/>
    </source>
</evidence>
<protein>
    <recommendedName>
        <fullName evidence="4">Lipoprotein</fullName>
    </recommendedName>
</protein>
<evidence type="ECO:0008006" key="4">
    <source>
        <dbReference type="Google" id="ProtNLM"/>
    </source>
</evidence>
<comment type="caution">
    <text evidence="2">The sequence shown here is derived from an EMBL/GenBank/DDBJ whole genome shotgun (WGS) entry which is preliminary data.</text>
</comment>
<accession>A0ABN0P011</accession>
<evidence type="ECO:0000313" key="2">
    <source>
        <dbReference type="EMBL" id="ERJ93686.1"/>
    </source>
</evidence>
<dbReference type="RefSeq" id="WP_021686999.1">
    <property type="nucleotide sequence ID" value="NZ_KI260564.1"/>
</dbReference>
<evidence type="ECO:0000256" key="1">
    <source>
        <dbReference type="SAM" id="SignalP"/>
    </source>
</evidence>
<sequence>MKRISIKKSTLLLLLCFVCAACSAPFNPYYIQQQNRSAFQNKPEDWGNADIPVPVLPEGSFNMFSVIRQGGVIIEPKEKNNAAGDKAHRFVSEKLAALDMGITEFPAFSDTLFTDWKLESTFEYNVSFMKYSGTVEWQGKIGSEQYYLGADSSALTEENGKNPITEMKYFRYYGINPYSLYQNEMYKIYTEDGELSEQSEPLMKRFVFYRFTGKGGGLVALDNCLVAVDTYSKLIFTFGKPIRFKTVQKEQVPTQWAPVDTVCEGPKDAITGRVRYRFYEYDPVGYVKEDGSFVLTETYKTNSKNKHYDPVFTGKSPYAYCAGTIVQTPALTGTLTVTAIYFKNVSAIDNYDKDADGNPRIQSFTWDIRSRAYSGNFSSPDLDSLAQQNEEKGKELDVGAQKDFSQDSSRAYRFKGVKGPHVIELDSEIIRKPRMVIPGFIGFPLEHAVTRYGKPLIRFTYNHTDRCWKLFDKNDITVPDGRAVVLDNDFTLASGEKKLFKIIVPVTFPVAKNNHNGQMELCYEIGWQE</sequence>
<feature type="chain" id="PRO_5046692760" description="Lipoprotein" evidence="1">
    <location>
        <begin position="24"/>
        <end position="529"/>
    </location>
</feature>
<gene>
    <name evidence="2" type="ORF">HMPREF9193_00780</name>
</gene>
<reference evidence="2 3" key="1">
    <citation type="submission" date="2013-08" db="EMBL/GenBank/DDBJ databases">
        <authorList>
            <person name="Weinstock G."/>
            <person name="Sodergren E."/>
            <person name="Wylie T."/>
            <person name="Fulton L."/>
            <person name="Fulton R."/>
            <person name="Fronick C."/>
            <person name="O'Laughlin M."/>
            <person name="Godfrey J."/>
            <person name="Miner T."/>
            <person name="Herter B."/>
            <person name="Appelbaum E."/>
            <person name="Cordes M."/>
            <person name="Lek S."/>
            <person name="Wollam A."/>
            <person name="Pepin K.H."/>
            <person name="Palsikar V.B."/>
            <person name="Mitreva M."/>
            <person name="Wilson R.K."/>
        </authorList>
    </citation>
    <scope>NUCLEOTIDE SEQUENCE [LARGE SCALE GENOMIC DNA]</scope>
    <source>
        <strain evidence="2 3">ATCC 700332</strain>
    </source>
</reference>
<dbReference type="EMBL" id="AWVH01000023">
    <property type="protein sequence ID" value="ERJ93686.1"/>
    <property type="molecule type" value="Genomic_DNA"/>
</dbReference>
<feature type="signal peptide" evidence="1">
    <location>
        <begin position="1"/>
        <end position="23"/>
    </location>
</feature>